<evidence type="ECO:0000313" key="4">
    <source>
        <dbReference type="EnsemblMetazoa" id="CapteP209961"/>
    </source>
</evidence>
<name>R7T363_CAPTE</name>
<protein>
    <recommendedName>
        <fullName evidence="2">Timeless C-terminal domain-containing protein</fullName>
    </recommendedName>
</protein>
<reference evidence="3 5" key="2">
    <citation type="journal article" date="2013" name="Nature">
        <title>Insights into bilaterian evolution from three spiralian genomes.</title>
        <authorList>
            <person name="Simakov O."/>
            <person name="Marletaz F."/>
            <person name="Cho S.J."/>
            <person name="Edsinger-Gonzales E."/>
            <person name="Havlak P."/>
            <person name="Hellsten U."/>
            <person name="Kuo D.H."/>
            <person name="Larsson T."/>
            <person name="Lv J."/>
            <person name="Arendt D."/>
            <person name="Savage R."/>
            <person name="Osoegawa K."/>
            <person name="de Jong P."/>
            <person name="Grimwood J."/>
            <person name="Chapman J.A."/>
            <person name="Shapiro H."/>
            <person name="Aerts A."/>
            <person name="Otillar R.P."/>
            <person name="Terry A.Y."/>
            <person name="Boore J.L."/>
            <person name="Grigoriev I.V."/>
            <person name="Lindberg D.R."/>
            <person name="Seaver E.C."/>
            <person name="Weisblat D.A."/>
            <person name="Putnam N.H."/>
            <person name="Rokhsar D.S."/>
        </authorList>
    </citation>
    <scope>NUCLEOTIDE SEQUENCE</scope>
    <source>
        <strain evidence="3 5">I ESC-2004</strain>
    </source>
</reference>
<dbReference type="Pfam" id="PF05029">
    <property type="entry name" value="TIMELESS_C"/>
    <property type="match status" value="1"/>
</dbReference>
<dbReference type="InterPro" id="IPR007725">
    <property type="entry name" value="TIMELESS_C"/>
</dbReference>
<dbReference type="EMBL" id="AMQN01034575">
    <property type="status" value="NOT_ANNOTATED_CDS"/>
    <property type="molecule type" value="Genomic_DNA"/>
</dbReference>
<proteinExistence type="inferred from homology"/>
<feature type="domain" description="Timeless C-terminal" evidence="2">
    <location>
        <begin position="11"/>
        <end position="110"/>
    </location>
</feature>
<keyword evidence="5" id="KW-1185">Reference proteome</keyword>
<reference evidence="4" key="3">
    <citation type="submission" date="2015-06" db="UniProtKB">
        <authorList>
            <consortium name="EnsemblMetazoa"/>
        </authorList>
    </citation>
    <scope>IDENTIFICATION</scope>
</reference>
<gene>
    <name evidence="3" type="ORF">CAPTEDRAFT_209961</name>
</gene>
<evidence type="ECO:0000313" key="3">
    <source>
        <dbReference type="EMBL" id="ELT87033.1"/>
    </source>
</evidence>
<dbReference type="Proteomes" id="UP000014760">
    <property type="component" value="Unassembled WGS sequence"/>
</dbReference>
<dbReference type="EnsemblMetazoa" id="CapteT209961">
    <property type="protein sequence ID" value="CapteP209961"/>
    <property type="gene ID" value="CapteG209961"/>
</dbReference>
<dbReference type="HOGENOM" id="CLU_1405700_0_0_1"/>
<feature type="non-terminal residue" evidence="3">
    <location>
        <position position="1"/>
    </location>
</feature>
<organism evidence="3">
    <name type="scientific">Capitella teleta</name>
    <name type="common">Polychaete worm</name>
    <dbReference type="NCBI Taxonomy" id="283909"/>
    <lineage>
        <taxon>Eukaryota</taxon>
        <taxon>Metazoa</taxon>
        <taxon>Spiralia</taxon>
        <taxon>Lophotrochozoa</taxon>
        <taxon>Annelida</taxon>
        <taxon>Polychaeta</taxon>
        <taxon>Sedentaria</taxon>
        <taxon>Scolecida</taxon>
        <taxon>Capitellidae</taxon>
        <taxon>Capitella</taxon>
    </lineage>
</organism>
<dbReference type="AlphaFoldDB" id="R7T363"/>
<dbReference type="OrthoDB" id="6429365at2759"/>
<sequence>PAELRIEKCTEHLLDNGRKGWLTWLQSSLLEAIYVRVIPDIRQIRPKEPVFWHSYLLDEPSPFVPYTRDQESAVKDPYFLCLLDAVGLVLPNPKGIAYPVIPSDMLPHQMFDYALKLGAIHPEKLNFNPNDISVYEWKMFQVTATFDSAPDKSSDGGGGGGATGSSIDAHMWPNLVHLMNNQLAINQQQPQKTA</sequence>
<dbReference type="EMBL" id="KB312534">
    <property type="protein sequence ID" value="ELT87033.1"/>
    <property type="molecule type" value="Genomic_DNA"/>
</dbReference>
<comment type="similarity">
    <text evidence="1">Belongs to the timeless family.</text>
</comment>
<evidence type="ECO:0000256" key="1">
    <source>
        <dbReference type="ARBA" id="ARBA00008174"/>
    </source>
</evidence>
<evidence type="ECO:0000313" key="5">
    <source>
        <dbReference type="Proteomes" id="UP000014760"/>
    </source>
</evidence>
<evidence type="ECO:0000259" key="2">
    <source>
        <dbReference type="Pfam" id="PF05029"/>
    </source>
</evidence>
<reference evidence="5" key="1">
    <citation type="submission" date="2012-12" db="EMBL/GenBank/DDBJ databases">
        <authorList>
            <person name="Hellsten U."/>
            <person name="Grimwood J."/>
            <person name="Chapman J.A."/>
            <person name="Shapiro H."/>
            <person name="Aerts A."/>
            <person name="Otillar R.P."/>
            <person name="Terry A.Y."/>
            <person name="Boore J.L."/>
            <person name="Simakov O."/>
            <person name="Marletaz F."/>
            <person name="Cho S.-J."/>
            <person name="Edsinger-Gonzales E."/>
            <person name="Havlak P."/>
            <person name="Kuo D.-H."/>
            <person name="Larsson T."/>
            <person name="Lv J."/>
            <person name="Arendt D."/>
            <person name="Savage R."/>
            <person name="Osoegawa K."/>
            <person name="de Jong P."/>
            <person name="Lindberg D.R."/>
            <person name="Seaver E.C."/>
            <person name="Weisblat D.A."/>
            <person name="Putnam N.H."/>
            <person name="Grigoriev I.V."/>
            <person name="Rokhsar D.S."/>
        </authorList>
    </citation>
    <scope>NUCLEOTIDE SEQUENCE</scope>
    <source>
        <strain evidence="5">I ESC-2004</strain>
    </source>
</reference>
<dbReference type="STRING" id="283909.R7T363"/>
<accession>R7T363</accession>